<sequence length="72" mass="8351">MALMNMIVRCIYQQKRESVVGAKPLSLAQLMKREHFLMTGIIAQSLRCILLNLRNMLKCLTLYILRIILTIC</sequence>
<reference evidence="2" key="1">
    <citation type="submission" date="2016-11" db="EMBL/GenBank/DDBJ databases">
        <authorList>
            <person name="Sisinthy S."/>
            <person name="Ara S."/>
            <person name="Gundlapally S.R."/>
        </authorList>
    </citation>
    <scope>NUCLEOTIDE SEQUENCE [LARGE SCALE GENOMIC DNA]</scope>
    <source>
        <strain evidence="2">V1-41</strain>
    </source>
</reference>
<protein>
    <submittedName>
        <fullName evidence="1">Uncharacterized protein</fullName>
    </submittedName>
</protein>
<dbReference type="AlphaFoldDB" id="A0A2P5TQN7"/>
<dbReference type="Proteomes" id="UP000242231">
    <property type="component" value="Unassembled WGS sequence"/>
</dbReference>
<keyword evidence="2" id="KW-1185">Reference proteome</keyword>
<organism evidence="1 2">
    <name type="scientific">Oceanisphaera arctica</name>
    <dbReference type="NCBI Taxonomy" id="641510"/>
    <lineage>
        <taxon>Bacteria</taxon>
        <taxon>Pseudomonadati</taxon>
        <taxon>Pseudomonadota</taxon>
        <taxon>Gammaproteobacteria</taxon>
        <taxon>Aeromonadales</taxon>
        <taxon>Aeromonadaceae</taxon>
        <taxon>Oceanisphaera</taxon>
    </lineage>
</organism>
<name>A0A2P5TQN7_9GAMM</name>
<comment type="caution">
    <text evidence="1">The sequence shown here is derived from an EMBL/GenBank/DDBJ whole genome shotgun (WGS) entry which is preliminary data.</text>
</comment>
<accession>A0A2P5TQN7</accession>
<evidence type="ECO:0000313" key="1">
    <source>
        <dbReference type="EMBL" id="PPL18068.1"/>
    </source>
</evidence>
<evidence type="ECO:0000313" key="2">
    <source>
        <dbReference type="Proteomes" id="UP000242231"/>
    </source>
</evidence>
<dbReference type="EMBL" id="MPZM01000003">
    <property type="protein sequence ID" value="PPL18068.1"/>
    <property type="molecule type" value="Genomic_DNA"/>
</dbReference>
<gene>
    <name evidence="1" type="ORF">UN63_02595</name>
</gene>
<proteinExistence type="predicted"/>